<feature type="compositionally biased region" description="Pro residues" evidence="9">
    <location>
        <begin position="222"/>
        <end position="235"/>
    </location>
</feature>
<dbReference type="EC" id="2.7.11.1" evidence="1"/>
<dbReference type="PANTHER" id="PTHR47634">
    <property type="entry name" value="PROTEIN KINASE DOMAIN-CONTAINING PROTEIN-RELATED"/>
    <property type="match status" value="1"/>
</dbReference>
<dbReference type="InterPro" id="IPR000719">
    <property type="entry name" value="Prot_kinase_dom"/>
</dbReference>
<dbReference type="GeneID" id="89926830"/>
<dbReference type="GO" id="GO:0004674">
    <property type="term" value="F:protein serine/threonine kinase activity"/>
    <property type="evidence" value="ECO:0007669"/>
    <property type="project" value="UniProtKB-KW"/>
</dbReference>
<keyword evidence="4" id="KW-0547">Nucleotide-binding</keyword>
<keyword evidence="12" id="KW-1185">Reference proteome</keyword>
<gene>
    <name evidence="11" type="ORF">LTR77_005489</name>
</gene>
<dbReference type="InterPro" id="IPR057081">
    <property type="entry name" value="PH_N"/>
</dbReference>
<protein>
    <recommendedName>
        <fullName evidence="1">non-specific serine/threonine protein kinase</fullName>
        <ecNumber evidence="1">2.7.11.1</ecNumber>
    </recommendedName>
</protein>
<keyword evidence="5" id="KW-0418">Kinase</keyword>
<dbReference type="GO" id="GO:0050684">
    <property type="term" value="P:regulation of mRNA processing"/>
    <property type="evidence" value="ECO:0007669"/>
    <property type="project" value="TreeGrafter"/>
</dbReference>
<dbReference type="GO" id="GO:0000245">
    <property type="term" value="P:spliceosomal complex assembly"/>
    <property type="evidence" value="ECO:0007669"/>
    <property type="project" value="TreeGrafter"/>
</dbReference>
<reference evidence="11 12" key="1">
    <citation type="submission" date="2023-08" db="EMBL/GenBank/DDBJ databases">
        <title>Black Yeasts Isolated from many extreme environments.</title>
        <authorList>
            <person name="Coleine C."/>
            <person name="Stajich J.E."/>
            <person name="Selbmann L."/>
        </authorList>
    </citation>
    <scope>NUCLEOTIDE SEQUENCE [LARGE SCALE GENOMIC DNA]</scope>
    <source>
        <strain evidence="11 12">CCFEE 5935</strain>
    </source>
</reference>
<dbReference type="Pfam" id="PF00069">
    <property type="entry name" value="Pkinase"/>
    <property type="match status" value="1"/>
</dbReference>
<dbReference type="AlphaFoldDB" id="A0AAV9P939"/>
<dbReference type="InterPro" id="IPR057082">
    <property type="entry name" value="PH_C"/>
</dbReference>
<feature type="region of interest" description="Disordered" evidence="9">
    <location>
        <begin position="183"/>
        <end position="253"/>
    </location>
</feature>
<evidence type="ECO:0000259" key="10">
    <source>
        <dbReference type="PROSITE" id="PS50011"/>
    </source>
</evidence>
<evidence type="ECO:0000256" key="3">
    <source>
        <dbReference type="ARBA" id="ARBA00022679"/>
    </source>
</evidence>
<dbReference type="PROSITE" id="PS50011">
    <property type="entry name" value="PROTEIN_KINASE_DOM"/>
    <property type="match status" value="1"/>
</dbReference>
<proteinExistence type="predicted"/>
<evidence type="ECO:0000256" key="9">
    <source>
        <dbReference type="SAM" id="MobiDB-lite"/>
    </source>
</evidence>
<sequence>MATARTLLRLADDAEDVASGLKAFRDGLPRSATKITSIIAELFHVSAVLRAVSDPGYVTTSRVEDDLELVSPTLRRTLDGSFDMFARSRERRLEVAWADLCDQMEREEGLGMLERLELYHDFLKAQQDVMLGYRIRDLGSMRRKLVALLDQHEALDRRAQRRAIDASGKSVFLKPFSAALSHIRSAASTPRPPRPRVPRRETPASPTSPVQGYQDPYRRGAMPPPSAPDPPPPLSPTFTSSSSQTLNSSHTSYSSDTAFMPVQPQLVHWAQNVFDGQYPSHAFEPAYRSSFEQDQLWVHLYFRPHDSRARILITTKDDLGRPQHSCTPLTTLKVIREESLLQLCRWRRDGTYEPWAQLNFVFYERMVLFYSTFVAMKRQDSRQVEHDALLDECELEESNGRRGEEILYASRIRDGRMLHTLRLYQDRGSGVIRLEASPHRGPMEFVPLWTAFVTRFADQGDDAWAQFDGNGVVSLAALRPPPYVFLSPYEPPKNRERLYVLQFTSDNDPSILVEEESLPGYEAEHYYPVHPGEAFNGRYKTTDKLGFGSASTVWLCNDLQQAGEYVPLKVYINRSKVQRELPIYEHINSLRSQHEGRDRVRKLLESFKVEGPHGRHMCLVHEPLGITLDEVKKDEPDGVLSAALVREFFRYIIRGLEFLHEEAHVIHTAGPPALSDLSEARFGDAENTGDIMPDRYRAPEVILGLPWSYPVDIWALAIVTWDLFEVTSLFLATNLDGHYSEQYHLAQMIAILGPPPLDFIRKSERSGKFSDRDGNASLSLDLPLYSRQFTGNWVCDVPIPKNSLDAAERRPEAQEKEDFLAFIRKMLQWKPENRSSCHDIFWDEWLLADLIESGVVVRD</sequence>
<dbReference type="InterPro" id="IPR051334">
    <property type="entry name" value="SRPK"/>
</dbReference>
<dbReference type="Gene3D" id="3.30.200.20">
    <property type="entry name" value="Phosphorylase Kinase, domain 1"/>
    <property type="match status" value="1"/>
</dbReference>
<evidence type="ECO:0000256" key="2">
    <source>
        <dbReference type="ARBA" id="ARBA00022527"/>
    </source>
</evidence>
<organism evidence="11 12">
    <name type="scientific">Saxophila tyrrhenica</name>
    <dbReference type="NCBI Taxonomy" id="1690608"/>
    <lineage>
        <taxon>Eukaryota</taxon>
        <taxon>Fungi</taxon>
        <taxon>Dikarya</taxon>
        <taxon>Ascomycota</taxon>
        <taxon>Pezizomycotina</taxon>
        <taxon>Dothideomycetes</taxon>
        <taxon>Dothideomycetidae</taxon>
        <taxon>Mycosphaerellales</taxon>
        <taxon>Extremaceae</taxon>
        <taxon>Saxophila</taxon>
    </lineage>
</organism>
<evidence type="ECO:0000313" key="11">
    <source>
        <dbReference type="EMBL" id="KAK5169513.1"/>
    </source>
</evidence>
<feature type="compositionally biased region" description="Low complexity" evidence="9">
    <location>
        <begin position="236"/>
        <end position="253"/>
    </location>
</feature>
<name>A0AAV9P939_9PEZI</name>
<evidence type="ECO:0000256" key="4">
    <source>
        <dbReference type="ARBA" id="ARBA00022741"/>
    </source>
</evidence>
<dbReference type="SUPFAM" id="SSF56112">
    <property type="entry name" value="Protein kinase-like (PK-like)"/>
    <property type="match status" value="1"/>
</dbReference>
<dbReference type="EMBL" id="JAVRRT010000008">
    <property type="protein sequence ID" value="KAK5169513.1"/>
    <property type="molecule type" value="Genomic_DNA"/>
</dbReference>
<keyword evidence="3" id="KW-0808">Transferase</keyword>
<accession>A0AAV9P939</accession>
<evidence type="ECO:0000313" key="12">
    <source>
        <dbReference type="Proteomes" id="UP001337655"/>
    </source>
</evidence>
<evidence type="ECO:0000256" key="8">
    <source>
        <dbReference type="ARBA" id="ARBA00048679"/>
    </source>
</evidence>
<dbReference type="GO" id="GO:0005524">
    <property type="term" value="F:ATP binding"/>
    <property type="evidence" value="ECO:0007669"/>
    <property type="project" value="UniProtKB-KW"/>
</dbReference>
<dbReference type="PANTHER" id="PTHR47634:SF9">
    <property type="entry name" value="PROTEIN KINASE DOMAIN-CONTAINING PROTEIN-RELATED"/>
    <property type="match status" value="1"/>
</dbReference>
<dbReference type="Pfam" id="PF23074">
    <property type="entry name" value="PH_FT_N"/>
    <property type="match status" value="1"/>
</dbReference>
<dbReference type="Proteomes" id="UP001337655">
    <property type="component" value="Unassembled WGS sequence"/>
</dbReference>
<dbReference type="RefSeq" id="XP_064658859.1">
    <property type="nucleotide sequence ID" value="XM_064802734.1"/>
</dbReference>
<dbReference type="InterPro" id="IPR011009">
    <property type="entry name" value="Kinase-like_dom_sf"/>
</dbReference>
<comment type="caution">
    <text evidence="11">The sequence shown here is derived from an EMBL/GenBank/DDBJ whole genome shotgun (WGS) entry which is preliminary data.</text>
</comment>
<dbReference type="GO" id="GO:0005737">
    <property type="term" value="C:cytoplasm"/>
    <property type="evidence" value="ECO:0007669"/>
    <property type="project" value="TreeGrafter"/>
</dbReference>
<dbReference type="Gene3D" id="1.10.510.10">
    <property type="entry name" value="Transferase(Phosphotransferase) domain 1"/>
    <property type="match status" value="2"/>
</dbReference>
<feature type="domain" description="Protein kinase" evidence="10">
    <location>
        <begin position="539"/>
        <end position="846"/>
    </location>
</feature>
<dbReference type="SMART" id="SM00220">
    <property type="entry name" value="S_TKc"/>
    <property type="match status" value="1"/>
</dbReference>
<evidence type="ECO:0000256" key="1">
    <source>
        <dbReference type="ARBA" id="ARBA00012513"/>
    </source>
</evidence>
<evidence type="ECO:0000256" key="7">
    <source>
        <dbReference type="ARBA" id="ARBA00047899"/>
    </source>
</evidence>
<comment type="catalytic activity">
    <reaction evidence="8">
        <text>L-seryl-[protein] + ATP = O-phospho-L-seryl-[protein] + ADP + H(+)</text>
        <dbReference type="Rhea" id="RHEA:17989"/>
        <dbReference type="Rhea" id="RHEA-COMP:9863"/>
        <dbReference type="Rhea" id="RHEA-COMP:11604"/>
        <dbReference type="ChEBI" id="CHEBI:15378"/>
        <dbReference type="ChEBI" id="CHEBI:29999"/>
        <dbReference type="ChEBI" id="CHEBI:30616"/>
        <dbReference type="ChEBI" id="CHEBI:83421"/>
        <dbReference type="ChEBI" id="CHEBI:456216"/>
        <dbReference type="EC" id="2.7.11.1"/>
    </reaction>
</comment>
<keyword evidence="6" id="KW-0067">ATP-binding</keyword>
<dbReference type="GO" id="GO:0005634">
    <property type="term" value="C:nucleus"/>
    <property type="evidence" value="ECO:0007669"/>
    <property type="project" value="TreeGrafter"/>
</dbReference>
<dbReference type="Pfam" id="PF23076">
    <property type="entry name" value="PH_FT_C"/>
    <property type="match status" value="1"/>
</dbReference>
<keyword evidence="2" id="KW-0723">Serine/threonine-protein kinase</keyword>
<evidence type="ECO:0000256" key="5">
    <source>
        <dbReference type="ARBA" id="ARBA00022777"/>
    </source>
</evidence>
<evidence type="ECO:0000256" key="6">
    <source>
        <dbReference type="ARBA" id="ARBA00022840"/>
    </source>
</evidence>
<comment type="catalytic activity">
    <reaction evidence="7">
        <text>L-threonyl-[protein] + ATP = O-phospho-L-threonyl-[protein] + ADP + H(+)</text>
        <dbReference type="Rhea" id="RHEA:46608"/>
        <dbReference type="Rhea" id="RHEA-COMP:11060"/>
        <dbReference type="Rhea" id="RHEA-COMP:11605"/>
        <dbReference type="ChEBI" id="CHEBI:15378"/>
        <dbReference type="ChEBI" id="CHEBI:30013"/>
        <dbReference type="ChEBI" id="CHEBI:30616"/>
        <dbReference type="ChEBI" id="CHEBI:61977"/>
        <dbReference type="ChEBI" id="CHEBI:456216"/>
        <dbReference type="EC" id="2.7.11.1"/>
    </reaction>
</comment>